<evidence type="ECO:0000313" key="1">
    <source>
        <dbReference type="EMBL" id="KAG5627470.1"/>
    </source>
</evidence>
<proteinExistence type="predicted"/>
<dbReference type="EMBL" id="JACXVP010000002">
    <property type="protein sequence ID" value="KAG5627470.1"/>
    <property type="molecule type" value="Genomic_DNA"/>
</dbReference>
<protein>
    <submittedName>
        <fullName evidence="1">Uncharacterized protein</fullName>
    </submittedName>
</protein>
<gene>
    <name evidence="1" type="ORF">H5410_012688</name>
</gene>
<sequence>MTPLQAIVLLQEFSIDGINPQAAVIHLNLTWFCDRSHDPAKHRDVFDIDRNLDPSVFANVYDFDAVMRMEILIRDADT</sequence>
<accession>A0A9J6ASD6</accession>
<dbReference type="Proteomes" id="UP000824120">
    <property type="component" value="Chromosome 2"/>
</dbReference>
<comment type="caution">
    <text evidence="1">The sequence shown here is derived from an EMBL/GenBank/DDBJ whole genome shotgun (WGS) entry which is preliminary data.</text>
</comment>
<dbReference type="AlphaFoldDB" id="A0A9J6ASD6"/>
<organism evidence="1 2">
    <name type="scientific">Solanum commersonii</name>
    <name type="common">Commerson's wild potato</name>
    <name type="synonym">Commerson's nightshade</name>
    <dbReference type="NCBI Taxonomy" id="4109"/>
    <lineage>
        <taxon>Eukaryota</taxon>
        <taxon>Viridiplantae</taxon>
        <taxon>Streptophyta</taxon>
        <taxon>Embryophyta</taxon>
        <taxon>Tracheophyta</taxon>
        <taxon>Spermatophyta</taxon>
        <taxon>Magnoliopsida</taxon>
        <taxon>eudicotyledons</taxon>
        <taxon>Gunneridae</taxon>
        <taxon>Pentapetalae</taxon>
        <taxon>asterids</taxon>
        <taxon>lamiids</taxon>
        <taxon>Solanales</taxon>
        <taxon>Solanaceae</taxon>
        <taxon>Solanoideae</taxon>
        <taxon>Solaneae</taxon>
        <taxon>Solanum</taxon>
    </lineage>
</organism>
<name>A0A9J6ASD6_SOLCO</name>
<keyword evidence="2" id="KW-1185">Reference proteome</keyword>
<reference evidence="1 2" key="1">
    <citation type="submission" date="2020-09" db="EMBL/GenBank/DDBJ databases">
        <title>De no assembly of potato wild relative species, Solanum commersonii.</title>
        <authorList>
            <person name="Cho K."/>
        </authorList>
    </citation>
    <scope>NUCLEOTIDE SEQUENCE [LARGE SCALE GENOMIC DNA]</scope>
    <source>
        <strain evidence="1">LZ3.2</strain>
        <tissue evidence="1">Leaf</tissue>
    </source>
</reference>
<evidence type="ECO:0000313" key="2">
    <source>
        <dbReference type="Proteomes" id="UP000824120"/>
    </source>
</evidence>